<dbReference type="Proteomes" id="UP000235554">
    <property type="component" value="Unassembled WGS sequence"/>
</dbReference>
<name>A0A855IQR9_9VIBR</name>
<evidence type="ECO:0000313" key="9">
    <source>
        <dbReference type="Proteomes" id="UP000235554"/>
    </source>
</evidence>
<dbReference type="EMBL" id="MCZJ01000013">
    <property type="protein sequence ID" value="PMM58958.1"/>
    <property type="molecule type" value="Genomic_DNA"/>
</dbReference>
<dbReference type="AlphaFoldDB" id="A0A855IQR9"/>
<dbReference type="InterPro" id="IPR037518">
    <property type="entry name" value="MPN"/>
</dbReference>
<organism evidence="8 9">
    <name type="scientific">Vibrio lentus</name>
    <dbReference type="NCBI Taxonomy" id="136468"/>
    <lineage>
        <taxon>Bacteria</taxon>
        <taxon>Pseudomonadati</taxon>
        <taxon>Pseudomonadota</taxon>
        <taxon>Gammaproteobacteria</taxon>
        <taxon>Vibrionales</taxon>
        <taxon>Vibrionaceae</taxon>
        <taxon>Vibrio</taxon>
    </lineage>
</organism>
<dbReference type="PANTHER" id="PTHR30471">
    <property type="entry name" value="DNA REPAIR PROTEIN RADC"/>
    <property type="match status" value="1"/>
</dbReference>
<dbReference type="GO" id="GO:0046872">
    <property type="term" value="F:metal ion binding"/>
    <property type="evidence" value="ECO:0007669"/>
    <property type="project" value="UniProtKB-KW"/>
</dbReference>
<keyword evidence="6" id="KW-0482">Metalloprotease</keyword>
<keyword evidence="4" id="KW-0378">Hydrolase</keyword>
<evidence type="ECO:0000256" key="2">
    <source>
        <dbReference type="ARBA" id="ARBA00022670"/>
    </source>
</evidence>
<dbReference type="Pfam" id="PF04002">
    <property type="entry name" value="RadC"/>
    <property type="match status" value="1"/>
</dbReference>
<keyword evidence="5" id="KW-0862">Zinc</keyword>
<protein>
    <recommendedName>
        <fullName evidence="7">MPN domain-containing protein</fullName>
    </recommendedName>
</protein>
<gene>
    <name evidence="8" type="ORF">BCT50_05900</name>
</gene>
<evidence type="ECO:0000313" key="8">
    <source>
        <dbReference type="EMBL" id="PMM58958.1"/>
    </source>
</evidence>
<keyword evidence="3" id="KW-0479">Metal-binding</keyword>
<keyword evidence="2" id="KW-0645">Protease</keyword>
<feature type="domain" description="MPN" evidence="7">
    <location>
        <begin position="37"/>
        <end position="158"/>
    </location>
</feature>
<evidence type="ECO:0000259" key="7">
    <source>
        <dbReference type="PROSITE" id="PS50249"/>
    </source>
</evidence>
<evidence type="ECO:0000256" key="4">
    <source>
        <dbReference type="ARBA" id="ARBA00022801"/>
    </source>
</evidence>
<evidence type="ECO:0000256" key="3">
    <source>
        <dbReference type="ARBA" id="ARBA00022723"/>
    </source>
</evidence>
<dbReference type="InterPro" id="IPR001405">
    <property type="entry name" value="UPF0758"/>
</dbReference>
<comment type="similarity">
    <text evidence="1">Belongs to the UPF0758 family.</text>
</comment>
<dbReference type="GO" id="GO:0006508">
    <property type="term" value="P:proteolysis"/>
    <property type="evidence" value="ECO:0007669"/>
    <property type="project" value="UniProtKB-KW"/>
</dbReference>
<proteinExistence type="inferred from homology"/>
<dbReference type="PROSITE" id="PS01302">
    <property type="entry name" value="UPF0758"/>
    <property type="match status" value="1"/>
</dbReference>
<dbReference type="CDD" id="cd08071">
    <property type="entry name" value="MPN_DUF2466"/>
    <property type="match status" value="1"/>
</dbReference>
<dbReference type="Gene3D" id="3.40.140.10">
    <property type="entry name" value="Cytidine Deaminase, domain 2"/>
    <property type="match status" value="1"/>
</dbReference>
<dbReference type="NCBIfam" id="TIGR00608">
    <property type="entry name" value="radc"/>
    <property type="match status" value="1"/>
</dbReference>
<evidence type="ECO:0000256" key="6">
    <source>
        <dbReference type="ARBA" id="ARBA00023049"/>
    </source>
</evidence>
<dbReference type="PROSITE" id="PS50249">
    <property type="entry name" value="MPN"/>
    <property type="match status" value="1"/>
</dbReference>
<accession>A0A855IQR9</accession>
<evidence type="ECO:0000256" key="1">
    <source>
        <dbReference type="ARBA" id="ARBA00010243"/>
    </source>
</evidence>
<reference evidence="9" key="1">
    <citation type="submission" date="2016-07" db="EMBL/GenBank/DDBJ databases">
        <title>Nontailed viruses are major unrecognized killers of bacteria in the ocean.</title>
        <authorList>
            <person name="Kauffman K."/>
            <person name="Hussain F."/>
            <person name="Yang J."/>
            <person name="Arevalo P."/>
            <person name="Brown J."/>
            <person name="Cutler M."/>
            <person name="Kelly L."/>
            <person name="Polz M.F."/>
        </authorList>
    </citation>
    <scope>NUCLEOTIDE SEQUENCE [LARGE SCALE GENOMIC DNA]</scope>
    <source>
        <strain evidence="9">10N.261.48.A1</strain>
    </source>
</reference>
<dbReference type="SUPFAM" id="SSF102712">
    <property type="entry name" value="JAB1/MPN domain"/>
    <property type="match status" value="1"/>
</dbReference>
<dbReference type="InterPro" id="IPR025657">
    <property type="entry name" value="RadC_JAB"/>
</dbReference>
<dbReference type="RefSeq" id="WP_102554879.1">
    <property type="nucleotide sequence ID" value="NZ_MCZJ01000013.1"/>
</dbReference>
<sequence>MHGSSNKQYSFHGPVSAHQVLEKAAEIIAEKYLRGDAFCNPTATKDYLKYKLGNYEREVFAVMLLDNQHRLIEFNELFFGTIDAASIYPREVVKLALEHNAAAVMFAHNHPSGVAEPSQADKRITNRLKDALTLVDVRVLDHFVIGETCVSFAERGWL</sequence>
<dbReference type="InterPro" id="IPR020891">
    <property type="entry name" value="UPF0758_CS"/>
</dbReference>
<dbReference type="GO" id="GO:0008237">
    <property type="term" value="F:metallopeptidase activity"/>
    <property type="evidence" value="ECO:0007669"/>
    <property type="project" value="UniProtKB-KW"/>
</dbReference>
<dbReference type="PANTHER" id="PTHR30471:SF6">
    <property type="entry name" value="UPF0758 PROTEIN VC_0510"/>
    <property type="match status" value="1"/>
</dbReference>
<dbReference type="FunFam" id="3.40.140.10:FF:000032">
    <property type="entry name" value="DNA repair protein RadC"/>
    <property type="match status" value="1"/>
</dbReference>
<comment type="caution">
    <text evidence="8">The sequence shown here is derived from an EMBL/GenBank/DDBJ whole genome shotgun (WGS) entry which is preliminary data.</text>
</comment>
<evidence type="ECO:0000256" key="5">
    <source>
        <dbReference type="ARBA" id="ARBA00022833"/>
    </source>
</evidence>